<comment type="subcellular location">
    <subcellularLocation>
        <location evidence="1">Chromosome</location>
    </subcellularLocation>
</comment>
<dbReference type="InterPro" id="IPR027165">
    <property type="entry name" value="CND3"/>
</dbReference>
<feature type="compositionally biased region" description="Low complexity" evidence="8">
    <location>
        <begin position="597"/>
        <end position="619"/>
    </location>
</feature>
<keyword evidence="4" id="KW-0132">Cell division</keyword>
<evidence type="ECO:0000256" key="5">
    <source>
        <dbReference type="ARBA" id="ARBA00022776"/>
    </source>
</evidence>
<feature type="compositionally biased region" description="Polar residues" evidence="8">
    <location>
        <begin position="115"/>
        <end position="124"/>
    </location>
</feature>
<dbReference type="GO" id="GO:0000793">
    <property type="term" value="C:condensed chromosome"/>
    <property type="evidence" value="ECO:0007669"/>
    <property type="project" value="TreeGrafter"/>
</dbReference>
<evidence type="ECO:0000256" key="8">
    <source>
        <dbReference type="SAM" id="MobiDB-lite"/>
    </source>
</evidence>
<dbReference type="Proteomes" id="UP001212997">
    <property type="component" value="Unassembled WGS sequence"/>
</dbReference>
<dbReference type="InterPro" id="IPR025977">
    <property type="entry name" value="Cnd3_C"/>
</dbReference>
<gene>
    <name evidence="10" type="ORF">NLI96_g12032</name>
</gene>
<feature type="region of interest" description="Disordered" evidence="8">
    <location>
        <begin position="597"/>
        <end position="629"/>
    </location>
</feature>
<evidence type="ECO:0000313" key="11">
    <source>
        <dbReference type="Proteomes" id="UP001212997"/>
    </source>
</evidence>
<keyword evidence="5" id="KW-0498">Mitosis</keyword>
<keyword evidence="11" id="KW-1185">Reference proteome</keyword>
<accession>A0AAD5YCT1</accession>
<organism evidence="10 11">
    <name type="scientific">Meripilus lineatus</name>
    <dbReference type="NCBI Taxonomy" id="2056292"/>
    <lineage>
        <taxon>Eukaryota</taxon>
        <taxon>Fungi</taxon>
        <taxon>Dikarya</taxon>
        <taxon>Basidiomycota</taxon>
        <taxon>Agaricomycotina</taxon>
        <taxon>Agaricomycetes</taxon>
        <taxon>Polyporales</taxon>
        <taxon>Meripilaceae</taxon>
        <taxon>Meripilus</taxon>
    </lineage>
</organism>
<dbReference type="PANTHER" id="PTHR14418">
    <property type="entry name" value="CONDENSIN COMPLEX SUBUNIT 3-RELATED"/>
    <property type="match status" value="1"/>
</dbReference>
<dbReference type="GO" id="GO:0051301">
    <property type="term" value="P:cell division"/>
    <property type="evidence" value="ECO:0007669"/>
    <property type="project" value="UniProtKB-KW"/>
</dbReference>
<dbReference type="Pfam" id="PF12719">
    <property type="entry name" value="Cnd3"/>
    <property type="match status" value="1"/>
</dbReference>
<sequence length="1237" mass="138134">MAPKAVFRLEALSNSVGLIFDQVQTSITNHRKNCVKLYTLQLQAALITERDKTSMRRNAIKRTGEKAFVDVFHDMMSRILGIKKGSANAERVVKFIGAYVRYIIEKASEERENQTAHASGSTPYNDDEETPGSRFIQQTLSYLLKGFNAKEKTVRFRTVSMVAELLSCMGELDEDMYEKVQGLFMERLQDKEAIIRAHSVIGLSKLVNTEEPTAAKEDEGSVMEVLLEGLCYDPASDVRRAALVHIPVLRGTLPSILTRTRDVDPLVRSYLFAVVLCVPPVHSDNAHSRCTNANRISTPLQLTTDQRIKVIKDGLGDREDRVRAAVGKTLGSWFEWVQGRYDARTRAHNVKAEPMENNPNVLVGALVDFVRLFDITGRWNEEEQESATVAADALRSIFLTKVHIVDMLVFTEQYWKALTPEKSLIARVYLEHITQLPATKQSKLLESSSFPLLTAVAYYIQSSSNATVDLTEQLVELRLEIENELAGEEALEIVEEKEAALNETTFILGELLKLVAMSDFSDEQGRKTLLHQVIRETLSLELLPEYVIPLYIDVLVKVITDERGVIRFGMAIINELREPVKPDSAVEEDQNRGISVAMTQSTASSSQTQSTASGSSTISRRVRRTEMVSPEEEARDVEIDARCLLICSEILKHIHGIFDKSAMLKGILSGLIVPAVQSTEPILRERGLLCLGLCCLISKDIAMSSFQLFMGQVQSAREGLKLKVLQVIFDILMMYDKELLHHSPEITEKIVMFLLGILEEEESPAVLALVCMGISKLMLNGHIADERVSRDIIPSSTSSDLDIGCSTLQILLGLVIAYVSPFTADNQGLRQCLSYALPMYCYMSPTNQSRMQHVFMTAFDHVMTIYEGLDEDQDMITPLQFGVLFLDWTNPQKAASSQVTGVSARDVHVDLAIDILKALYEGKSESDQKILCQLLPKLYFPAKPEKMSLYMIHLLLENFNPMKTVKDSPSLKLLDKFRAQFRKQYSRIVDGIDARKYAGNVELQMVCKLVNVQLDFDEDEDGSIGGQHDQLWEDDSAGEESRQVEDLSALHLSIPRDSQRATIEAEDSEDDEVSAGRHVRRSVSRSPPAPQRRTNKTQLANRDNGYESGPQTSASETEDDEEPLPTPVSSHPVGGIPIPPGYRKRPRSPEGNDPQSPVRKKLNKGKEVVRNIGRTLSNEGLPVRGPGIHVRPHSAIGRCAEDSELEYEELGGDSDVVAHSIPQHVRRRINSTSASQA</sequence>
<dbReference type="InterPro" id="IPR011989">
    <property type="entry name" value="ARM-like"/>
</dbReference>
<dbReference type="InterPro" id="IPR016024">
    <property type="entry name" value="ARM-type_fold"/>
</dbReference>
<feature type="compositionally biased region" description="Acidic residues" evidence="8">
    <location>
        <begin position="1064"/>
        <end position="1073"/>
    </location>
</feature>
<feature type="region of interest" description="Disordered" evidence="8">
    <location>
        <begin position="1020"/>
        <end position="1167"/>
    </location>
</feature>
<evidence type="ECO:0000313" key="10">
    <source>
        <dbReference type="EMBL" id="KAJ3475148.1"/>
    </source>
</evidence>
<comment type="similarity">
    <text evidence="2">Belongs to the CND3 (condensin subunit 3) family.</text>
</comment>
<evidence type="ECO:0000256" key="3">
    <source>
        <dbReference type="ARBA" id="ARBA00022454"/>
    </source>
</evidence>
<keyword evidence="3" id="KW-0158">Chromosome</keyword>
<reference evidence="10" key="1">
    <citation type="submission" date="2022-07" db="EMBL/GenBank/DDBJ databases">
        <title>Genome Sequence of Physisporinus lineatus.</title>
        <authorList>
            <person name="Buettner E."/>
        </authorList>
    </citation>
    <scope>NUCLEOTIDE SEQUENCE</scope>
    <source>
        <strain evidence="10">VT162</strain>
    </source>
</reference>
<keyword evidence="6" id="KW-0226">DNA condensation</keyword>
<dbReference type="SUPFAM" id="SSF48371">
    <property type="entry name" value="ARM repeat"/>
    <property type="match status" value="1"/>
</dbReference>
<evidence type="ECO:0000259" key="9">
    <source>
        <dbReference type="Pfam" id="PF12719"/>
    </source>
</evidence>
<dbReference type="AlphaFoldDB" id="A0AAD5YCT1"/>
<name>A0AAD5YCT1_9APHY</name>
<keyword evidence="7" id="KW-0131">Cell cycle</keyword>
<protein>
    <recommendedName>
        <fullName evidence="9">Nuclear condensin complex subunit 3 C-terminal domain-containing protein</fullName>
    </recommendedName>
</protein>
<evidence type="ECO:0000256" key="2">
    <source>
        <dbReference type="ARBA" id="ARBA00006533"/>
    </source>
</evidence>
<dbReference type="EMBL" id="JANAWD010000907">
    <property type="protein sequence ID" value="KAJ3475148.1"/>
    <property type="molecule type" value="Genomic_DNA"/>
</dbReference>
<comment type="caution">
    <text evidence="10">The sequence shown here is derived from an EMBL/GenBank/DDBJ whole genome shotgun (WGS) entry which is preliminary data.</text>
</comment>
<dbReference type="Gene3D" id="1.25.10.10">
    <property type="entry name" value="Leucine-rich Repeat Variant"/>
    <property type="match status" value="1"/>
</dbReference>
<evidence type="ECO:0000256" key="4">
    <source>
        <dbReference type="ARBA" id="ARBA00022618"/>
    </source>
</evidence>
<feature type="region of interest" description="Disordered" evidence="8">
    <location>
        <begin position="111"/>
        <end position="131"/>
    </location>
</feature>
<evidence type="ECO:0000256" key="1">
    <source>
        <dbReference type="ARBA" id="ARBA00004286"/>
    </source>
</evidence>
<feature type="domain" description="Nuclear condensin complex subunit 3 C-terminal" evidence="9">
    <location>
        <begin position="642"/>
        <end position="940"/>
    </location>
</feature>
<proteinExistence type="inferred from homology"/>
<dbReference type="GO" id="GO:0007076">
    <property type="term" value="P:mitotic chromosome condensation"/>
    <property type="evidence" value="ECO:0007669"/>
    <property type="project" value="InterPro"/>
</dbReference>
<dbReference type="GO" id="GO:0000796">
    <property type="term" value="C:condensin complex"/>
    <property type="evidence" value="ECO:0007669"/>
    <property type="project" value="InterPro"/>
</dbReference>
<evidence type="ECO:0000256" key="6">
    <source>
        <dbReference type="ARBA" id="ARBA00023067"/>
    </source>
</evidence>
<evidence type="ECO:0000256" key="7">
    <source>
        <dbReference type="ARBA" id="ARBA00023306"/>
    </source>
</evidence>
<dbReference type="PANTHER" id="PTHR14418:SF5">
    <property type="entry name" value="CONDENSIN COMPLEX SUBUNIT 3"/>
    <property type="match status" value="1"/>
</dbReference>